<name>A0A5B7FGJ2_PORTR</name>
<dbReference type="AlphaFoldDB" id="A0A5B7FGJ2"/>
<dbReference type="Proteomes" id="UP000324222">
    <property type="component" value="Unassembled WGS sequence"/>
</dbReference>
<organism evidence="1 2">
    <name type="scientific">Portunus trituberculatus</name>
    <name type="common">Swimming crab</name>
    <name type="synonym">Neptunus trituberculatus</name>
    <dbReference type="NCBI Taxonomy" id="210409"/>
    <lineage>
        <taxon>Eukaryota</taxon>
        <taxon>Metazoa</taxon>
        <taxon>Ecdysozoa</taxon>
        <taxon>Arthropoda</taxon>
        <taxon>Crustacea</taxon>
        <taxon>Multicrustacea</taxon>
        <taxon>Malacostraca</taxon>
        <taxon>Eumalacostraca</taxon>
        <taxon>Eucarida</taxon>
        <taxon>Decapoda</taxon>
        <taxon>Pleocyemata</taxon>
        <taxon>Brachyura</taxon>
        <taxon>Eubrachyura</taxon>
        <taxon>Portunoidea</taxon>
        <taxon>Portunidae</taxon>
        <taxon>Portuninae</taxon>
        <taxon>Portunus</taxon>
    </lineage>
</organism>
<reference evidence="1 2" key="1">
    <citation type="submission" date="2019-05" db="EMBL/GenBank/DDBJ databases">
        <title>Another draft genome of Portunus trituberculatus and its Hox gene families provides insights of decapod evolution.</title>
        <authorList>
            <person name="Jeong J.-H."/>
            <person name="Song I."/>
            <person name="Kim S."/>
            <person name="Choi T."/>
            <person name="Kim D."/>
            <person name="Ryu S."/>
            <person name="Kim W."/>
        </authorList>
    </citation>
    <scope>NUCLEOTIDE SEQUENCE [LARGE SCALE GENOMIC DNA]</scope>
    <source>
        <tissue evidence="1">Muscle</tissue>
    </source>
</reference>
<dbReference type="EMBL" id="VSRR010006309">
    <property type="protein sequence ID" value="MPC44496.1"/>
    <property type="molecule type" value="Genomic_DNA"/>
</dbReference>
<evidence type="ECO:0000313" key="2">
    <source>
        <dbReference type="Proteomes" id="UP000324222"/>
    </source>
</evidence>
<comment type="caution">
    <text evidence="1">The sequence shown here is derived from an EMBL/GenBank/DDBJ whole genome shotgun (WGS) entry which is preliminary data.</text>
</comment>
<proteinExistence type="predicted"/>
<gene>
    <name evidence="1" type="ORF">E2C01_038169</name>
</gene>
<keyword evidence="2" id="KW-1185">Reference proteome</keyword>
<evidence type="ECO:0000313" key="1">
    <source>
        <dbReference type="EMBL" id="MPC44496.1"/>
    </source>
</evidence>
<accession>A0A5B7FGJ2</accession>
<protein>
    <submittedName>
        <fullName evidence="1">Uncharacterized protein</fullName>
    </submittedName>
</protein>
<sequence length="122" mass="13232">MQLVSLPYHSVRATGRPLLLLSLQAIADPPTLSRQTTGASSQPPSKQLISPISLPSTVSNCCRSLPPLPTTPPPTIPTHLALPLPVHFPFLPLHPLQRRQRQTPKATLCRLQVSISRNISAT</sequence>